<sequence>MVVLGNNEELFVVLEEFESVFREISDEWIDACYDSNFADFEDFSQLIELSILHIVDIPSLLTRLCGVLLRYEQTADEDEDIWGRMTAMNMKAQKLVVFLWYLIERGLVQESALEEQKFGLAAASAYLALCSLTGSQAFNIFNCLLYQKTLDSLRGIYRLLTLDGFRGIDARGRHSKPGRKRKADTNSSLMQHSITLHLSEDDKRELKEGLFDALDSFFVFLDKVSLSTSSEVGESTACLVGDLMRIDFAENVSISAKECLSLSTSSEVGESTACLVGDLMRIDFAENVSISAKECRRLSEFQSLGRFSERSFALMHRLMDGRHAGVELVLPRIVMPRFIFWTFENTPLPAAAHPTKLMSAYKDAMIRFIRLRIEKGNEEELDFVLKILENVCHRCPDRSEYRIKVASTVCEVLSIMPRKYHYDFAHFIRIFGSVDRGAWRAFAVEIVPLLLQNFDLSGPDPGAKGYAASGKVVNIDDENGNKENSDALRTVKQEVDENLIERGDEDKENENTSRQKGQKKKRRRRGNEYRIDPLVALFTLIVRSCDDKSSMVRSRAVVQMITLLEDEKTRHMLSQISAQMAELELAEQRNHESVTEPRPEQYTDSPLLNMLLNRCNDSRVSARKAAILALEAYFSCITNEKHINCAITAIKRGCRDVSLLMRKQSAESITHLLMSVGNRSELSACLESAWLSSVMPLVVDREQSVSQLASKFVVETLISPILTNDDTIAWRLLATVEQELDFRRAILRALLYQAKEGNLSEKVVDVLLKKCDQPDKASVVWMLLDDLSVVFKVDPSHAVRVWASLAEDEPGDVIGYVAHVIGLGADRLKLADKERLREDLSTKLREYRCVDPSRAVRVWASLAEDEPGDVIGYVAHVIGLGADRLKLADKERLREDLSTKLREYRVDDRHIPKVFWAYSRLYNRNDEGTEAEMFKTFGKEFLNDCRAVVRGFVYGHFEPNVNHNFFPSQNP</sequence>
<keyword evidence="1" id="KW-0226">DNA condensation</keyword>
<proteinExistence type="predicted"/>
<evidence type="ECO:0000313" key="3">
    <source>
        <dbReference type="Proteomes" id="UP000036681"/>
    </source>
</evidence>
<dbReference type="WBParaSite" id="ALUE_0001850801-mRNA-1">
    <property type="protein sequence ID" value="ALUE_0001850801-mRNA-1"/>
    <property type="gene ID" value="ALUE_0001850801"/>
</dbReference>
<feature type="compositionally biased region" description="Basic residues" evidence="2">
    <location>
        <begin position="516"/>
        <end position="525"/>
    </location>
</feature>
<dbReference type="GO" id="GO:0000796">
    <property type="term" value="C:condensin complex"/>
    <property type="evidence" value="ECO:0007669"/>
    <property type="project" value="TreeGrafter"/>
</dbReference>
<name>A0A9J2Q8E6_ASCLU</name>
<dbReference type="PANTHER" id="PTHR14222">
    <property type="entry name" value="CONDENSIN"/>
    <property type="match status" value="1"/>
</dbReference>
<organism evidence="3 4">
    <name type="scientific">Ascaris lumbricoides</name>
    <name type="common">Giant roundworm</name>
    <dbReference type="NCBI Taxonomy" id="6252"/>
    <lineage>
        <taxon>Eukaryota</taxon>
        <taxon>Metazoa</taxon>
        <taxon>Ecdysozoa</taxon>
        <taxon>Nematoda</taxon>
        <taxon>Chromadorea</taxon>
        <taxon>Rhabditida</taxon>
        <taxon>Spirurina</taxon>
        <taxon>Ascaridomorpha</taxon>
        <taxon>Ascaridoidea</taxon>
        <taxon>Ascarididae</taxon>
        <taxon>Ascaris</taxon>
    </lineage>
</organism>
<dbReference type="Proteomes" id="UP000036681">
    <property type="component" value="Unplaced"/>
</dbReference>
<accession>A0A9J2Q8E6</accession>
<evidence type="ECO:0000256" key="2">
    <source>
        <dbReference type="SAM" id="MobiDB-lite"/>
    </source>
</evidence>
<dbReference type="GO" id="GO:0000779">
    <property type="term" value="C:condensed chromosome, centromeric region"/>
    <property type="evidence" value="ECO:0007669"/>
    <property type="project" value="TreeGrafter"/>
</dbReference>
<dbReference type="InterPro" id="IPR011989">
    <property type="entry name" value="ARM-like"/>
</dbReference>
<dbReference type="InterPro" id="IPR016024">
    <property type="entry name" value="ARM-type_fold"/>
</dbReference>
<keyword evidence="3" id="KW-1185">Reference proteome</keyword>
<dbReference type="GO" id="GO:0042393">
    <property type="term" value="F:histone binding"/>
    <property type="evidence" value="ECO:0007669"/>
    <property type="project" value="TreeGrafter"/>
</dbReference>
<reference evidence="4" key="1">
    <citation type="submission" date="2023-03" db="UniProtKB">
        <authorList>
            <consortium name="WormBaseParasite"/>
        </authorList>
    </citation>
    <scope>IDENTIFICATION</scope>
</reference>
<dbReference type="PANTHER" id="PTHR14222:SF1">
    <property type="entry name" value="CONDENSIN-2 COMPLEX SUBUNIT D3"/>
    <property type="match status" value="1"/>
</dbReference>
<evidence type="ECO:0000313" key="4">
    <source>
        <dbReference type="WBParaSite" id="ALUE_0001850801-mRNA-1"/>
    </source>
</evidence>
<dbReference type="SUPFAM" id="SSF48371">
    <property type="entry name" value="ARM repeat"/>
    <property type="match status" value="1"/>
</dbReference>
<evidence type="ECO:0000256" key="1">
    <source>
        <dbReference type="ARBA" id="ARBA00023067"/>
    </source>
</evidence>
<dbReference type="InterPro" id="IPR026971">
    <property type="entry name" value="CND1/NCAPD3"/>
</dbReference>
<feature type="compositionally biased region" description="Basic and acidic residues" evidence="2">
    <location>
        <begin position="499"/>
        <end position="513"/>
    </location>
</feature>
<feature type="region of interest" description="Disordered" evidence="2">
    <location>
        <begin position="499"/>
        <end position="525"/>
    </location>
</feature>
<dbReference type="Gene3D" id="1.25.10.10">
    <property type="entry name" value="Leucine-rich Repeat Variant"/>
    <property type="match status" value="1"/>
</dbReference>
<dbReference type="GO" id="GO:0007076">
    <property type="term" value="P:mitotic chromosome condensation"/>
    <property type="evidence" value="ECO:0007669"/>
    <property type="project" value="InterPro"/>
</dbReference>
<dbReference type="GO" id="GO:0010032">
    <property type="term" value="P:meiotic chromosome condensation"/>
    <property type="evidence" value="ECO:0007669"/>
    <property type="project" value="TreeGrafter"/>
</dbReference>
<dbReference type="AlphaFoldDB" id="A0A9J2Q8E6"/>
<protein>
    <submittedName>
        <fullName evidence="4">Condensin complex subunit 1 C-terminal domain-containing protein</fullName>
    </submittedName>
</protein>